<evidence type="ECO:0000259" key="1">
    <source>
        <dbReference type="Pfam" id="PF01067"/>
    </source>
</evidence>
<comment type="caution">
    <text evidence="2">The sequence shown here is derived from an EMBL/GenBank/DDBJ whole genome shotgun (WGS) entry which is preliminary data.</text>
</comment>
<name>A0ABQ9FVV6_TEGGR</name>
<dbReference type="Pfam" id="PF01067">
    <property type="entry name" value="Calpain_III"/>
    <property type="match status" value="1"/>
</dbReference>
<accession>A0ABQ9FVV6</accession>
<proteinExistence type="predicted"/>
<dbReference type="InterPro" id="IPR022682">
    <property type="entry name" value="Calpain_domain_III"/>
</dbReference>
<protein>
    <recommendedName>
        <fullName evidence="1">Peptidase C2 calpain large subunit domain-containing protein</fullName>
    </recommendedName>
</protein>
<gene>
    <name evidence="2" type="ORF">KUTeg_001092</name>
</gene>
<evidence type="ECO:0000313" key="3">
    <source>
        <dbReference type="Proteomes" id="UP001217089"/>
    </source>
</evidence>
<organism evidence="2 3">
    <name type="scientific">Tegillarca granosa</name>
    <name type="common">Malaysian cockle</name>
    <name type="synonym">Anadara granosa</name>
    <dbReference type="NCBI Taxonomy" id="220873"/>
    <lineage>
        <taxon>Eukaryota</taxon>
        <taxon>Metazoa</taxon>
        <taxon>Spiralia</taxon>
        <taxon>Lophotrochozoa</taxon>
        <taxon>Mollusca</taxon>
        <taxon>Bivalvia</taxon>
        <taxon>Autobranchia</taxon>
        <taxon>Pteriomorphia</taxon>
        <taxon>Arcoida</taxon>
        <taxon>Arcoidea</taxon>
        <taxon>Arcidae</taxon>
        <taxon>Tegillarca</taxon>
    </lineage>
</organism>
<dbReference type="Gene3D" id="2.60.120.380">
    <property type="match status" value="1"/>
</dbReference>
<dbReference type="InterPro" id="IPR036213">
    <property type="entry name" value="Calpain_III_sf"/>
</dbReference>
<dbReference type="SUPFAM" id="SSF49758">
    <property type="entry name" value="Calpain large subunit, middle domain (domain III)"/>
    <property type="match status" value="1"/>
</dbReference>
<dbReference type="Proteomes" id="UP001217089">
    <property type="component" value="Unassembled WGS sequence"/>
</dbReference>
<evidence type="ECO:0000313" key="2">
    <source>
        <dbReference type="EMBL" id="KAJ8321351.1"/>
    </source>
</evidence>
<dbReference type="EMBL" id="JARBDR010000102">
    <property type="protein sequence ID" value="KAJ8321351.1"/>
    <property type="molecule type" value="Genomic_DNA"/>
</dbReference>
<keyword evidence="3" id="KW-1185">Reference proteome</keyword>
<sequence length="98" mass="11214">MKGNFKECKNPERDEKRPLSKLSLIGQIESRGDTREVTSRFDLDKGSYFVVPYCLSKGHEGEFLLRVIGEKDPVANKTGWLVLCFMKCQNDCQLANKQ</sequence>
<reference evidence="2 3" key="1">
    <citation type="submission" date="2022-12" db="EMBL/GenBank/DDBJ databases">
        <title>Chromosome-level genome of Tegillarca granosa.</title>
        <authorList>
            <person name="Kim J."/>
        </authorList>
    </citation>
    <scope>NUCLEOTIDE SEQUENCE [LARGE SCALE GENOMIC DNA]</scope>
    <source>
        <strain evidence="2">Teg-2019</strain>
        <tissue evidence="2">Adductor muscle</tissue>
    </source>
</reference>
<feature type="domain" description="Peptidase C2 calpain large subunit" evidence="1">
    <location>
        <begin position="32"/>
        <end position="67"/>
    </location>
</feature>